<dbReference type="AlphaFoldDB" id="A0A3P2EJS8"/>
<comment type="caution">
    <text evidence="2">The sequence shown here is derived from an EMBL/GenBank/DDBJ whole genome shotgun (WGS) entry which is preliminary data.</text>
</comment>
<feature type="transmembrane region" description="Helical" evidence="1">
    <location>
        <begin position="12"/>
        <end position="32"/>
    </location>
</feature>
<reference evidence="2 3" key="1">
    <citation type="journal article" date="2019" name="Antimicrob. Agents Chemother.">
        <title>Applying Rapid Whole Genome Sequencing to Predict Phenotypic Antimicrobial Susceptibility Testing Results Among Carbapenem-Resistant Klebsiella pneumoniae Clinical Isolates.</title>
        <authorList>
            <person name="Tamma P.D."/>
            <person name="Fan Y."/>
            <person name="Bergman Y."/>
            <person name="Pertea G."/>
            <person name="Kazmi A."/>
            <person name="Lewis S."/>
            <person name="Carroll K.C."/>
            <person name="Schatz M.C."/>
            <person name="Timp W."/>
            <person name="Simner P.J."/>
        </authorList>
    </citation>
    <scope>NUCLEOTIDE SEQUENCE [LARGE SCALE GENOMIC DNA]</scope>
    <source>
        <strain evidence="2 3">KLPN_33</strain>
    </source>
</reference>
<protein>
    <submittedName>
        <fullName evidence="2">Uncharacterized protein</fullName>
    </submittedName>
</protein>
<evidence type="ECO:0000256" key="1">
    <source>
        <dbReference type="SAM" id="Phobius"/>
    </source>
</evidence>
<name>A0A3P2EJS8_KLEPN</name>
<accession>A0A3P2EJS8</accession>
<dbReference type="EMBL" id="RCZY01000002">
    <property type="protein sequence ID" value="RRE43474.1"/>
    <property type="molecule type" value="Genomic_DNA"/>
</dbReference>
<proteinExistence type="predicted"/>
<keyword evidence="1" id="KW-0472">Membrane</keyword>
<keyword evidence="1" id="KW-1133">Transmembrane helix</keyword>
<dbReference type="Proteomes" id="UP000272440">
    <property type="component" value="Unassembled WGS sequence"/>
</dbReference>
<organism evidence="2 3">
    <name type="scientific">Klebsiella pneumoniae</name>
    <dbReference type="NCBI Taxonomy" id="573"/>
    <lineage>
        <taxon>Bacteria</taxon>
        <taxon>Pseudomonadati</taxon>
        <taxon>Pseudomonadota</taxon>
        <taxon>Gammaproteobacteria</taxon>
        <taxon>Enterobacterales</taxon>
        <taxon>Enterobacteriaceae</taxon>
        <taxon>Klebsiella/Raoultella group</taxon>
        <taxon>Klebsiella</taxon>
        <taxon>Klebsiella pneumoniae complex</taxon>
    </lineage>
</organism>
<evidence type="ECO:0000313" key="2">
    <source>
        <dbReference type="EMBL" id="RRE43474.1"/>
    </source>
</evidence>
<sequence length="91" mass="10385">MVIAINKLLMQGAIFCCPFLFLRITVYFLSLMRKKYNISVFFSELNVNFDHLVHFFVDHPSVLHSSTSASVFSARFVDLFGVKITCYAPVA</sequence>
<keyword evidence="1" id="KW-0812">Transmembrane</keyword>
<evidence type="ECO:0000313" key="3">
    <source>
        <dbReference type="Proteomes" id="UP000272440"/>
    </source>
</evidence>
<gene>
    <name evidence="2" type="ORF">EAO28_10525</name>
</gene>